<dbReference type="InterPro" id="IPR018289">
    <property type="entry name" value="MULE_transposase_dom"/>
</dbReference>
<dbReference type="GO" id="GO:0008270">
    <property type="term" value="F:zinc ion binding"/>
    <property type="evidence" value="ECO:0007669"/>
    <property type="project" value="UniProtKB-KW"/>
</dbReference>
<dbReference type="OMA" id="MENIGCI"/>
<evidence type="ECO:0000313" key="8">
    <source>
        <dbReference type="Proteomes" id="UP000594263"/>
    </source>
</evidence>
<dbReference type="InterPro" id="IPR007527">
    <property type="entry name" value="Znf_SWIM"/>
</dbReference>
<accession>A0A7N0TSA9</accession>
<dbReference type="InterPro" id="IPR004330">
    <property type="entry name" value="FAR1_DNA_bnd_dom"/>
</dbReference>
<dbReference type="Pfam" id="PF04434">
    <property type="entry name" value="SWIM"/>
    <property type="match status" value="1"/>
</dbReference>
<keyword evidence="2 4" id="KW-0863">Zinc-finger</keyword>
<dbReference type="PROSITE" id="PS50966">
    <property type="entry name" value="ZF_SWIM"/>
    <property type="match status" value="1"/>
</dbReference>
<sequence length="685" mass="78981">MAASGKERFDLNSPPLSDSSPSDSIICILQPETADCNVDSEGQYNDCGNADTNPDNDPQHQSANRAVVVVPECDQLMKPFHGKKFNNLQEGIDFYKEYAHFCGFQVRVSTSKKAKRCDSVYLQYVLCNKEGFHSSKFGDRLEDNASVAQRRRSTARSGCKARVLLKLVENSLYVVSDFVEEHNHPMTPLVHQQFLKSNRSVNCAQQNFIMDCGNLRIGAQKSHKIMKEICGGYSNIGAQAVDFKNFKRDFKNFVGDSDGQIVIDRLKIKQSCCDGFRFEYHVDSNGDLRRLLWADALSQIHFQAFGDCVAFDATYRTNKYNLVFVPFTGVDNHKSCISFAGALLSNEDVESYEWLLESFRKVLGSSPRIWVTDQDPAMRIAIKRVFPDSIHRLCMWHITKKFTDKVNLYHCNKCFTMSIDVRQTIRLLNILLHMQLGTKLCRDKDFLHKLNGIVWNGLIEPDEFDTRWEQIIDEYNLEENKWLADMYEMRSSWIPAFFRDIHMGGLLRTTSRSESENSFFNGFLHSGMNLTEFFMAFESAMDAQRHRKEQLDHESESTYPPLKTSLPIEKHAAEIYTRRIFFYFQTEFYEACVGCHVSTLSEKDGVKFYDIKDKSSTQQVVKVVHYTTSDYVECSCKNYQRIGIPCRHILLALNAEDVDKIPEKFIQKRWTKYAVHIQVTTLPQC</sequence>
<evidence type="ECO:0000256" key="5">
    <source>
        <dbReference type="SAM" id="MobiDB-lite"/>
    </source>
</evidence>
<dbReference type="Proteomes" id="UP000594263">
    <property type="component" value="Unplaced"/>
</dbReference>
<evidence type="ECO:0000256" key="4">
    <source>
        <dbReference type="PROSITE-ProRule" id="PRU00325"/>
    </source>
</evidence>
<dbReference type="EnsemblPlants" id="Kaladp0044s0003.1.v1.1">
    <property type="protein sequence ID" value="Kaladp0044s0003.1.v1.1"/>
    <property type="gene ID" value="Kaladp0044s0003.v1.1"/>
</dbReference>
<evidence type="ECO:0000256" key="1">
    <source>
        <dbReference type="ARBA" id="ARBA00022723"/>
    </source>
</evidence>
<dbReference type="Gramene" id="Kaladp0044s0003.1.v1.1">
    <property type="protein sequence ID" value="Kaladp0044s0003.1.v1.1"/>
    <property type="gene ID" value="Kaladp0044s0003.v1.1"/>
</dbReference>
<reference evidence="7" key="1">
    <citation type="submission" date="2021-01" db="UniProtKB">
        <authorList>
            <consortium name="EnsemblPlants"/>
        </authorList>
    </citation>
    <scope>IDENTIFICATION</scope>
</reference>
<organism evidence="7 8">
    <name type="scientific">Kalanchoe fedtschenkoi</name>
    <name type="common">Lavender scallops</name>
    <name type="synonym">South American air plant</name>
    <dbReference type="NCBI Taxonomy" id="63787"/>
    <lineage>
        <taxon>Eukaryota</taxon>
        <taxon>Viridiplantae</taxon>
        <taxon>Streptophyta</taxon>
        <taxon>Embryophyta</taxon>
        <taxon>Tracheophyta</taxon>
        <taxon>Spermatophyta</taxon>
        <taxon>Magnoliopsida</taxon>
        <taxon>eudicotyledons</taxon>
        <taxon>Gunneridae</taxon>
        <taxon>Pentapetalae</taxon>
        <taxon>Saxifragales</taxon>
        <taxon>Crassulaceae</taxon>
        <taxon>Kalanchoe</taxon>
    </lineage>
</organism>
<dbReference type="InterPro" id="IPR006564">
    <property type="entry name" value="Znf_PMZ"/>
</dbReference>
<feature type="compositionally biased region" description="Basic and acidic residues" evidence="5">
    <location>
        <begin position="1"/>
        <end position="10"/>
    </location>
</feature>
<feature type="region of interest" description="Disordered" evidence="5">
    <location>
        <begin position="1"/>
        <end position="23"/>
    </location>
</feature>
<feature type="domain" description="SWIM-type" evidence="6">
    <location>
        <begin position="619"/>
        <end position="657"/>
    </location>
</feature>
<dbReference type="PANTHER" id="PTHR47718">
    <property type="entry name" value="OS01G0519700 PROTEIN"/>
    <property type="match status" value="1"/>
</dbReference>
<keyword evidence="3" id="KW-0862">Zinc</keyword>
<proteinExistence type="predicted"/>
<dbReference type="Pfam" id="PF10551">
    <property type="entry name" value="MULE"/>
    <property type="match status" value="1"/>
</dbReference>
<keyword evidence="1" id="KW-0479">Metal-binding</keyword>
<evidence type="ECO:0000256" key="2">
    <source>
        <dbReference type="ARBA" id="ARBA00022771"/>
    </source>
</evidence>
<evidence type="ECO:0000259" key="6">
    <source>
        <dbReference type="PROSITE" id="PS50966"/>
    </source>
</evidence>
<protein>
    <recommendedName>
        <fullName evidence="6">SWIM-type domain-containing protein</fullName>
    </recommendedName>
</protein>
<dbReference type="Pfam" id="PF03101">
    <property type="entry name" value="FAR1"/>
    <property type="match status" value="1"/>
</dbReference>
<dbReference type="PANTHER" id="PTHR47718:SF18">
    <property type="entry name" value="PROTEIN FAR1-RELATED SEQUENCE 5-LIKE"/>
    <property type="match status" value="1"/>
</dbReference>
<evidence type="ECO:0000256" key="3">
    <source>
        <dbReference type="ARBA" id="ARBA00022833"/>
    </source>
</evidence>
<dbReference type="AlphaFoldDB" id="A0A7N0TSA9"/>
<keyword evidence="8" id="KW-1185">Reference proteome</keyword>
<name>A0A7N0TSA9_KALFE</name>
<feature type="compositionally biased region" description="Low complexity" evidence="5">
    <location>
        <begin position="11"/>
        <end position="23"/>
    </location>
</feature>
<evidence type="ECO:0000313" key="7">
    <source>
        <dbReference type="EnsemblPlants" id="Kaladp0044s0003.1.v1.1"/>
    </source>
</evidence>
<dbReference type="SMART" id="SM00575">
    <property type="entry name" value="ZnF_PMZ"/>
    <property type="match status" value="1"/>
</dbReference>